<dbReference type="NCBIfam" id="TIGR03357">
    <property type="entry name" value="VI_zyme"/>
    <property type="match status" value="1"/>
</dbReference>
<dbReference type="Pfam" id="PF04965">
    <property type="entry name" value="GPW_gp25"/>
    <property type="match status" value="1"/>
</dbReference>
<sequence>MTKAGTTVFTSSIWDRLTGPGGQPAGLTAEQLKRAITRDLENLLNTRTAIPDTDLAGLPLCRKSVANFGLADFAQLSLSSSDDQKEVCDRLEAAIVRHEPRLARVRVQLVHQPGSVNRLSLLITGQLRALSHRADNERVRFDVMLEPSSLHYSIR</sequence>
<keyword evidence="5" id="KW-1185">Reference proteome</keyword>
<feature type="domain" description="IraD/Gp25-like" evidence="1">
    <location>
        <begin position="31"/>
        <end position="129"/>
    </location>
</feature>
<dbReference type="Gene3D" id="3.10.450.40">
    <property type="match status" value="1"/>
</dbReference>
<protein>
    <submittedName>
        <fullName evidence="2">Type VI secretion system baseplate subunit TssE</fullName>
    </submittedName>
    <submittedName>
        <fullName evidence="3">Type VI secretion system protein ImpF</fullName>
    </submittedName>
</protein>
<dbReference type="InterPro" id="IPR017737">
    <property type="entry name" value="TssE1-like"/>
</dbReference>
<reference evidence="2 5" key="3">
    <citation type="submission" date="2019-12" db="EMBL/GenBank/DDBJ databases">
        <title>Draft Genome Sequences of Six Type Strains of the Genus Massilia.</title>
        <authorList>
            <person name="Miess H."/>
            <person name="Frediansyah A."/>
            <person name="Goeker M."/>
            <person name="Gross H."/>
        </authorList>
    </citation>
    <scope>NUCLEOTIDE SEQUENCE [LARGE SCALE GENOMIC DNA]</scope>
    <source>
        <strain evidence="2 5">DSM 26639</strain>
    </source>
</reference>
<dbReference type="EMBL" id="CP046904">
    <property type="protein sequence ID" value="QGZ42218.1"/>
    <property type="molecule type" value="Genomic_DNA"/>
</dbReference>
<reference evidence="3 4" key="1">
    <citation type="journal article" date="2015" name="Stand. Genomic Sci.">
        <title>Genomic Encyclopedia of Bacterial and Archaeal Type Strains, Phase III: the genomes of soil and plant-associated and newly described type strains.</title>
        <authorList>
            <person name="Whitman W.B."/>
            <person name="Woyke T."/>
            <person name="Klenk H.P."/>
            <person name="Zhou Y."/>
            <person name="Lilburn T.G."/>
            <person name="Beck B.J."/>
            <person name="De Vos P."/>
            <person name="Vandamme P."/>
            <person name="Eisen J.A."/>
            <person name="Garrity G."/>
            <person name="Hugenholtz P."/>
            <person name="Kyrpides N.C."/>
        </authorList>
    </citation>
    <scope>NUCLEOTIDE SEQUENCE [LARGE SCALE GENOMIC DNA]</scope>
    <source>
        <strain evidence="3 4">CGMCC 1.10685</strain>
    </source>
</reference>
<evidence type="ECO:0000313" key="5">
    <source>
        <dbReference type="Proteomes" id="UP000437862"/>
    </source>
</evidence>
<dbReference type="AlphaFoldDB" id="A0A562PK96"/>
<accession>A0A562PK96</accession>
<dbReference type="RefSeq" id="WP_145878200.1">
    <property type="nucleotide sequence ID" value="NZ_CP046904.1"/>
</dbReference>
<evidence type="ECO:0000313" key="2">
    <source>
        <dbReference type="EMBL" id="QGZ42218.1"/>
    </source>
</evidence>
<gene>
    <name evidence="2" type="primary">tssE</name>
    <name evidence="2" type="ORF">GO485_26375</name>
    <name evidence="3" type="ORF">IP92_03923</name>
</gene>
<dbReference type="PANTHER" id="PTHR38595">
    <property type="entry name" value="CYTOPLASMIC PROTEIN-RELATED"/>
    <property type="match status" value="1"/>
</dbReference>
<proteinExistence type="predicted"/>
<dbReference type="Proteomes" id="UP000437862">
    <property type="component" value="Chromosome"/>
</dbReference>
<evidence type="ECO:0000313" key="3">
    <source>
        <dbReference type="EMBL" id="TWI44753.1"/>
    </source>
</evidence>
<dbReference type="EMBL" id="VLKW01000008">
    <property type="protein sequence ID" value="TWI44753.1"/>
    <property type="molecule type" value="Genomic_DNA"/>
</dbReference>
<dbReference type="Proteomes" id="UP000315112">
    <property type="component" value="Unassembled WGS sequence"/>
</dbReference>
<dbReference type="InterPro" id="IPR053176">
    <property type="entry name" value="T6SS_TssE1-like"/>
</dbReference>
<dbReference type="PANTHER" id="PTHR38595:SF2">
    <property type="entry name" value="TYPE VI SECRETION SYSTEM BASEPLATE SUBUNIT TSSE"/>
    <property type="match status" value="1"/>
</dbReference>
<name>A0A562PK96_9BURK</name>
<organism evidence="3 4">
    <name type="scientific">Pseudoduganella flava</name>
    <dbReference type="NCBI Taxonomy" id="871742"/>
    <lineage>
        <taxon>Bacteria</taxon>
        <taxon>Pseudomonadati</taxon>
        <taxon>Pseudomonadota</taxon>
        <taxon>Betaproteobacteria</taxon>
        <taxon>Burkholderiales</taxon>
        <taxon>Oxalobacteraceae</taxon>
        <taxon>Telluria group</taxon>
        <taxon>Pseudoduganella</taxon>
    </lineage>
</organism>
<dbReference type="InterPro" id="IPR007048">
    <property type="entry name" value="IraD/Gp25-like"/>
</dbReference>
<dbReference type="OrthoDB" id="119583at2"/>
<reference evidence="3" key="2">
    <citation type="submission" date="2019-07" db="EMBL/GenBank/DDBJ databases">
        <authorList>
            <person name="Whitman W."/>
            <person name="Huntemann M."/>
            <person name="Clum A."/>
            <person name="Pillay M."/>
            <person name="Palaniappan K."/>
            <person name="Varghese N."/>
            <person name="Mikhailova N."/>
            <person name="Stamatis D."/>
            <person name="Reddy T."/>
            <person name="Daum C."/>
            <person name="Shapiro N."/>
            <person name="Ivanova N."/>
            <person name="Kyrpides N."/>
            <person name="Woyke T."/>
        </authorList>
    </citation>
    <scope>NUCLEOTIDE SEQUENCE</scope>
    <source>
        <strain evidence="3">CGMCC 1.10685</strain>
    </source>
</reference>
<dbReference type="SUPFAM" id="SSF160719">
    <property type="entry name" value="gpW/gp25-like"/>
    <property type="match status" value="1"/>
</dbReference>
<evidence type="ECO:0000313" key="4">
    <source>
        <dbReference type="Proteomes" id="UP000315112"/>
    </source>
</evidence>
<evidence type="ECO:0000259" key="1">
    <source>
        <dbReference type="Pfam" id="PF04965"/>
    </source>
</evidence>